<reference evidence="1" key="1">
    <citation type="journal article" date="2020" name="bioRxiv">
        <title>Chromosome-level reference genome of the European wasp spider Argiope bruennichi: a resource for studies on range expansion and evolutionary adaptation.</title>
        <authorList>
            <person name="Sheffer M.M."/>
            <person name="Hoppe A."/>
            <person name="Krehenwinkel H."/>
            <person name="Uhl G."/>
            <person name="Kuss A.W."/>
            <person name="Jensen L."/>
            <person name="Jensen C."/>
            <person name="Gillespie R.G."/>
            <person name="Hoff K.J."/>
            <person name="Prost S."/>
        </authorList>
    </citation>
    <scope>NUCLEOTIDE SEQUENCE</scope>
</reference>
<comment type="caution">
    <text evidence="1">The sequence shown here is derived from an EMBL/GenBank/DDBJ whole genome shotgun (WGS) entry which is preliminary data.</text>
</comment>
<accession>A0A8T0G2U6</accession>
<organism evidence="1 2">
    <name type="scientific">Argiope bruennichi</name>
    <name type="common">Wasp spider</name>
    <name type="synonym">Aranea bruennichi</name>
    <dbReference type="NCBI Taxonomy" id="94029"/>
    <lineage>
        <taxon>Eukaryota</taxon>
        <taxon>Metazoa</taxon>
        <taxon>Ecdysozoa</taxon>
        <taxon>Arthropoda</taxon>
        <taxon>Chelicerata</taxon>
        <taxon>Arachnida</taxon>
        <taxon>Araneae</taxon>
        <taxon>Araneomorphae</taxon>
        <taxon>Entelegynae</taxon>
        <taxon>Araneoidea</taxon>
        <taxon>Araneidae</taxon>
        <taxon>Argiope</taxon>
    </lineage>
</organism>
<dbReference type="AlphaFoldDB" id="A0A8T0G2U6"/>
<evidence type="ECO:0000313" key="1">
    <source>
        <dbReference type="EMBL" id="KAF8797262.1"/>
    </source>
</evidence>
<protein>
    <submittedName>
        <fullName evidence="1">Uncharacterized protein</fullName>
    </submittedName>
</protein>
<name>A0A8T0G2U6_ARGBR</name>
<proteinExistence type="predicted"/>
<sequence length="85" mass="10241">MGERIWKFKGKIENHIHQEKYLFTDFKELFEDFFGDGMGPAVAAKYYKEVLQMKSDFQLSDPTNSRINVFRRTIEYWLPMSLEDH</sequence>
<keyword evidence="2" id="KW-1185">Reference proteome</keyword>
<evidence type="ECO:0000313" key="2">
    <source>
        <dbReference type="Proteomes" id="UP000807504"/>
    </source>
</evidence>
<dbReference type="EMBL" id="JABXBU010000001">
    <property type="protein sequence ID" value="KAF8797262.1"/>
    <property type="molecule type" value="Genomic_DNA"/>
</dbReference>
<dbReference type="Proteomes" id="UP000807504">
    <property type="component" value="Unassembled WGS sequence"/>
</dbReference>
<gene>
    <name evidence="1" type="ORF">HNY73_001547</name>
</gene>
<reference evidence="1" key="2">
    <citation type="submission" date="2020-06" db="EMBL/GenBank/DDBJ databases">
        <authorList>
            <person name="Sheffer M."/>
        </authorList>
    </citation>
    <scope>NUCLEOTIDE SEQUENCE</scope>
</reference>